<reference evidence="2 3" key="1">
    <citation type="submission" date="2016-10" db="EMBL/GenBank/DDBJ databases">
        <authorList>
            <person name="de Groot N.N."/>
        </authorList>
    </citation>
    <scope>NUCLEOTIDE SEQUENCE [LARGE SCALE GENOMIC DNA]</scope>
    <source>
        <strain evidence="3">P4-7,KCTC 19426,CECT 7604</strain>
    </source>
</reference>
<protein>
    <recommendedName>
        <fullName evidence="1">Bacterial SCP orthologue domain-containing protein</fullName>
    </recommendedName>
</protein>
<organism evidence="2 3">
    <name type="scientific">Nakamurella panacisegetis</name>
    <dbReference type="NCBI Taxonomy" id="1090615"/>
    <lineage>
        <taxon>Bacteria</taxon>
        <taxon>Bacillati</taxon>
        <taxon>Actinomycetota</taxon>
        <taxon>Actinomycetes</taxon>
        <taxon>Nakamurellales</taxon>
        <taxon>Nakamurellaceae</taxon>
        <taxon>Nakamurella</taxon>
    </lineage>
</organism>
<dbReference type="STRING" id="1090615.SAMN04515671_0989"/>
<evidence type="ECO:0000313" key="2">
    <source>
        <dbReference type="EMBL" id="SDO45566.1"/>
    </source>
</evidence>
<gene>
    <name evidence="2" type="ORF">SAMN04515671_0989</name>
</gene>
<proteinExistence type="predicted"/>
<dbReference type="EMBL" id="LT629710">
    <property type="protein sequence ID" value="SDO45566.1"/>
    <property type="molecule type" value="Genomic_DNA"/>
</dbReference>
<dbReference type="Proteomes" id="UP000198741">
    <property type="component" value="Chromosome I"/>
</dbReference>
<dbReference type="InterPro" id="IPR041629">
    <property type="entry name" value="SCP_3"/>
</dbReference>
<dbReference type="AlphaFoldDB" id="A0A1H0JP88"/>
<evidence type="ECO:0000313" key="3">
    <source>
        <dbReference type="Proteomes" id="UP000198741"/>
    </source>
</evidence>
<evidence type="ECO:0000259" key="1">
    <source>
        <dbReference type="Pfam" id="PF17844"/>
    </source>
</evidence>
<name>A0A1H0JP88_9ACTN</name>
<feature type="domain" description="Bacterial SCP orthologue" evidence="1">
    <location>
        <begin position="42"/>
        <end position="134"/>
    </location>
</feature>
<dbReference type="Pfam" id="PF17844">
    <property type="entry name" value="SCP_3"/>
    <property type="match status" value="1"/>
</dbReference>
<sequence length="135" mass="14560">MGPRGIYGESMARRAVTEQDAEAALRAIDALPADQDGRPEADRATMKELVRATLLYFGQQHPGKSVEIRVPPYSAVQAFDGIRHTRGTPPNVIEMDGSTWLALAVGAVTWVDVVAAGRVRASGTRADLGDFLPMR</sequence>
<dbReference type="Gene3D" id="3.30.1050.40">
    <property type="match status" value="1"/>
</dbReference>
<accession>A0A1H0JP88</accession>
<keyword evidence="3" id="KW-1185">Reference proteome</keyword>